<reference evidence="2 3" key="1">
    <citation type="journal article" date="2024" name="Front. Microbiol.">
        <title>Pangenomic and biochemical analyses of Helcococcus ovis reveal widespread tetracycline resistance and a novel bacterial species, Helcococcus bovis.</title>
        <authorList>
            <person name="Cunha F."/>
            <person name="Zhai Y."/>
            <person name="Casaro S."/>
            <person name="Jones K.L."/>
            <person name="Hernandez M."/>
            <person name="Bisinotto R.S."/>
            <person name="Kariyawasam S."/>
            <person name="Brown M.B."/>
            <person name="Phillips A."/>
            <person name="Jeong K.C."/>
            <person name="Galvao K.N."/>
        </authorList>
    </citation>
    <scope>NUCLEOTIDE SEQUENCE [LARGE SCALE GENOMIC DNA]</scope>
    <source>
        <strain evidence="2 3">KG197</strain>
    </source>
</reference>
<dbReference type="Pfam" id="PF00857">
    <property type="entry name" value="Isochorismatase"/>
    <property type="match status" value="1"/>
</dbReference>
<dbReference type="EMBL" id="JBFNFH010000002">
    <property type="protein sequence ID" value="MFM1524339.1"/>
    <property type="molecule type" value="Genomic_DNA"/>
</dbReference>
<gene>
    <name evidence="2" type="ORF">ABGF40_01465</name>
</gene>
<organism evidence="2 3">
    <name type="scientific">Helcococcus bovis</name>
    <dbReference type="NCBI Taxonomy" id="3153252"/>
    <lineage>
        <taxon>Bacteria</taxon>
        <taxon>Bacillati</taxon>
        <taxon>Bacillota</taxon>
        <taxon>Tissierellia</taxon>
        <taxon>Tissierellales</taxon>
        <taxon>Peptoniphilaceae</taxon>
        <taxon>Helcococcus</taxon>
    </lineage>
</organism>
<dbReference type="InterPro" id="IPR000868">
    <property type="entry name" value="Isochorismatase-like_dom"/>
</dbReference>
<dbReference type="Gene3D" id="3.40.50.850">
    <property type="entry name" value="Isochorismatase-like"/>
    <property type="match status" value="1"/>
</dbReference>
<evidence type="ECO:0000259" key="1">
    <source>
        <dbReference type="Pfam" id="PF00857"/>
    </source>
</evidence>
<keyword evidence="3" id="KW-1185">Reference proteome</keyword>
<sequence length="86" mass="9604">MEKALILIDYCNDFIADNGKLIIGNRVQEIEGSITDLAILHTAIDAYERGYNIEVVESAVASLTDLQNEFLINHMKNVLGARIIKK</sequence>
<dbReference type="RefSeq" id="WP_408126203.1">
    <property type="nucleotide sequence ID" value="NZ_JBFNFH010000002.1"/>
</dbReference>
<accession>A0ABW9F4Z0</accession>
<protein>
    <submittedName>
        <fullName evidence="2">Isochorismatase family protein</fullName>
    </submittedName>
</protein>
<dbReference type="SUPFAM" id="SSF52499">
    <property type="entry name" value="Isochorismatase-like hydrolases"/>
    <property type="match status" value="1"/>
</dbReference>
<proteinExistence type="predicted"/>
<evidence type="ECO:0000313" key="2">
    <source>
        <dbReference type="EMBL" id="MFM1524339.1"/>
    </source>
</evidence>
<feature type="domain" description="Isochorismatase-like" evidence="1">
    <location>
        <begin position="32"/>
        <end position="79"/>
    </location>
</feature>
<evidence type="ECO:0000313" key="3">
    <source>
        <dbReference type="Proteomes" id="UP001629536"/>
    </source>
</evidence>
<dbReference type="Proteomes" id="UP001629536">
    <property type="component" value="Unassembled WGS sequence"/>
</dbReference>
<comment type="caution">
    <text evidence="2">The sequence shown here is derived from an EMBL/GenBank/DDBJ whole genome shotgun (WGS) entry which is preliminary data.</text>
</comment>
<name>A0ABW9F4Z0_9FIRM</name>
<dbReference type="InterPro" id="IPR036380">
    <property type="entry name" value="Isochorismatase-like_sf"/>
</dbReference>